<accession>A0A8E5MGP2</accession>
<organism evidence="2 3">
    <name type="scientific">Ustilaginoidea virens</name>
    <name type="common">Rice false smut fungus</name>
    <name type="synonym">Villosiclava virens</name>
    <dbReference type="NCBI Taxonomy" id="1159556"/>
    <lineage>
        <taxon>Eukaryota</taxon>
        <taxon>Fungi</taxon>
        <taxon>Dikarya</taxon>
        <taxon>Ascomycota</taxon>
        <taxon>Pezizomycotina</taxon>
        <taxon>Sordariomycetes</taxon>
        <taxon>Hypocreomycetidae</taxon>
        <taxon>Hypocreales</taxon>
        <taxon>Clavicipitaceae</taxon>
        <taxon>Ustilaginoidea</taxon>
    </lineage>
</organism>
<protein>
    <submittedName>
        <fullName evidence="2">Uncharacterized protein</fullName>
    </submittedName>
</protein>
<dbReference type="AlphaFoldDB" id="A0A8E5MGP2"/>
<evidence type="ECO:0000313" key="3">
    <source>
        <dbReference type="Proteomes" id="UP000027002"/>
    </source>
</evidence>
<feature type="region of interest" description="Disordered" evidence="1">
    <location>
        <begin position="1"/>
        <end position="23"/>
    </location>
</feature>
<dbReference type="EMBL" id="CP072755">
    <property type="protein sequence ID" value="QUC19127.1"/>
    <property type="molecule type" value="Genomic_DNA"/>
</dbReference>
<dbReference type="Proteomes" id="UP000027002">
    <property type="component" value="Chromosome 3"/>
</dbReference>
<evidence type="ECO:0000313" key="2">
    <source>
        <dbReference type="EMBL" id="QUC19127.1"/>
    </source>
</evidence>
<gene>
    <name evidence="2" type="ORF">UV8b_03368</name>
</gene>
<sequence length="94" mass="10509">MGVERKDSNPPLPQADEQQMASREGVDASFRFLAVDPALACSPLSSWYGVWSDLGAPDSLRRYSCWRSERAAGSPRDYVIATDWHAQHEHQMAS</sequence>
<dbReference type="GeneID" id="66064146"/>
<name>A0A8E5MGP2_USTVR</name>
<evidence type="ECO:0000256" key="1">
    <source>
        <dbReference type="SAM" id="MobiDB-lite"/>
    </source>
</evidence>
<dbReference type="RefSeq" id="XP_042996800.1">
    <property type="nucleotide sequence ID" value="XM_043140866.1"/>
</dbReference>
<proteinExistence type="predicted"/>
<keyword evidence="3" id="KW-1185">Reference proteome</keyword>
<reference evidence="2" key="1">
    <citation type="submission" date="2020-03" db="EMBL/GenBank/DDBJ databases">
        <title>A mixture of massive structural variations and highly conserved coding sequences in Ustilaginoidea virens genome.</title>
        <authorList>
            <person name="Zhang K."/>
            <person name="Zhao Z."/>
            <person name="Zhang Z."/>
            <person name="Li Y."/>
            <person name="Hsiang T."/>
            <person name="Sun W."/>
        </authorList>
    </citation>
    <scope>NUCLEOTIDE SEQUENCE</scope>
    <source>
        <strain evidence="2">UV-8b</strain>
    </source>
</reference>
<dbReference type="KEGG" id="uvi:66064146"/>